<gene>
    <name evidence="7" type="ORF">OI25_8074</name>
    <name evidence="8" type="ORF">ParKJ_42390</name>
</gene>
<dbReference type="RefSeq" id="WP_045707056.1">
    <property type="nucleotide sequence ID" value="NZ_CP010024.1"/>
</dbReference>
<keyword evidence="1" id="KW-0175">Coiled coil</keyword>
<dbReference type="EMBL" id="CP010024">
    <property type="protein sequence ID" value="AJZ56194.1"/>
    <property type="molecule type" value="Genomic_DNA"/>
</dbReference>
<organism evidence="8 10">
    <name type="scientific">Paraburkholderia fungorum</name>
    <dbReference type="NCBI Taxonomy" id="134537"/>
    <lineage>
        <taxon>Bacteria</taxon>
        <taxon>Pseudomonadati</taxon>
        <taxon>Pseudomonadota</taxon>
        <taxon>Betaproteobacteria</taxon>
        <taxon>Burkholderiales</taxon>
        <taxon>Burkholderiaceae</taxon>
        <taxon>Paraburkholderia</taxon>
    </lineage>
</organism>
<dbReference type="InterPro" id="IPR039552">
    <property type="entry name" value="IS66_C"/>
</dbReference>
<dbReference type="InterPro" id="IPR024474">
    <property type="entry name" value="Znf_dom_IS66"/>
</dbReference>
<evidence type="ECO:0000259" key="5">
    <source>
        <dbReference type="Pfam" id="PF13007"/>
    </source>
</evidence>
<sequence length="526" mass="58646">MPINVTITAEELKELLAARAELDVAQQERDELRSTLRLVTAERDLAEERLRAYKRELFGASSEARESSQFGLFNEAEALASAGGQPAQEDIPTTTVATHARKKRGRKPLDPALPREIVRHELPESERFCANDGHALVEIGVETSEQLDVIPEQIRVVQHQRIKYACPCCDLGIKVTPAPPRIIPRGLFTESALAWVITGKYQFGMPIYRQAGLLRRFGGDISSNTIAVSVVRAGLAAQPVINLMRDVLLESDLIYGDETTFQVLKEPGRRPQTKSYIWAQMNGSGPPIRLFTYTPGRGAKHAAQLYADIKPGAALMTDGYELYSGIARDHQLVHLGCWAHARRALVKAEETVPKAARTPNLLATRFIHLIGRLFAAEARSAKWTADRRQRLRRRYSVRVLAIIKQMLIEHRPTVVPGSMLGKALQYLNGQWPKLSRYVENGNWPVSNNPCENEIRPFVVARKSFLFADTVAGAHASANLYSLVQTCKAGGIDPYRYLTWLFQRLPLAQTVDDYAALMPSNMPAGPR</sequence>
<evidence type="ECO:0000313" key="7">
    <source>
        <dbReference type="EMBL" id="AJZ56194.1"/>
    </source>
</evidence>
<feature type="region of interest" description="Disordered" evidence="2">
    <location>
        <begin position="83"/>
        <end position="109"/>
    </location>
</feature>
<dbReference type="EMBL" id="JANSLM010000043">
    <property type="protein sequence ID" value="MDT8844034.1"/>
    <property type="molecule type" value="Genomic_DNA"/>
</dbReference>
<protein>
    <submittedName>
        <fullName evidence="8">IS66 family transposase</fullName>
    </submittedName>
    <submittedName>
        <fullName evidence="7">Transposase IS66 family protein</fullName>
    </submittedName>
</protein>
<feature type="domain" description="Transposase IS66 C-terminal" evidence="6">
    <location>
        <begin position="481"/>
        <end position="518"/>
    </location>
</feature>
<dbReference type="PANTHER" id="PTHR33678:SF1">
    <property type="entry name" value="BLL1576 PROTEIN"/>
    <property type="match status" value="1"/>
</dbReference>
<dbReference type="Pfam" id="PF13817">
    <property type="entry name" value="DDE_Tnp_IS66_C"/>
    <property type="match status" value="1"/>
</dbReference>
<dbReference type="GeneID" id="66513307"/>
<feature type="domain" description="Transposase IS66 central" evidence="3">
    <location>
        <begin position="185"/>
        <end position="474"/>
    </location>
</feature>
<evidence type="ECO:0000313" key="10">
    <source>
        <dbReference type="Proteomes" id="UP001246473"/>
    </source>
</evidence>
<dbReference type="Proteomes" id="UP000032614">
    <property type="component" value="Plasmid pBIL"/>
</dbReference>
<evidence type="ECO:0000259" key="3">
    <source>
        <dbReference type="Pfam" id="PF03050"/>
    </source>
</evidence>
<dbReference type="InterPro" id="IPR004291">
    <property type="entry name" value="Transposase_IS66_central"/>
</dbReference>
<reference evidence="8" key="2">
    <citation type="submission" date="2022-08" db="EMBL/GenBank/DDBJ databases">
        <authorList>
            <person name="Kim S.-J."/>
        </authorList>
    </citation>
    <scope>NUCLEOTIDE SEQUENCE</scope>
    <source>
        <strain evidence="8">KJ</strain>
    </source>
</reference>
<evidence type="ECO:0000259" key="6">
    <source>
        <dbReference type="Pfam" id="PF13817"/>
    </source>
</evidence>
<geneLocation type="plasmid" evidence="7 9">
    <name>pBIL</name>
</geneLocation>
<evidence type="ECO:0000313" key="8">
    <source>
        <dbReference type="EMBL" id="MDT8844034.1"/>
    </source>
</evidence>
<dbReference type="Pfam" id="PF03050">
    <property type="entry name" value="DDE_Tnp_IS66"/>
    <property type="match status" value="1"/>
</dbReference>
<dbReference type="NCBIfam" id="NF033517">
    <property type="entry name" value="transpos_IS66"/>
    <property type="match status" value="1"/>
</dbReference>
<proteinExistence type="predicted"/>
<feature type="coiled-coil region" evidence="1">
    <location>
        <begin position="8"/>
        <end position="56"/>
    </location>
</feature>
<evidence type="ECO:0000256" key="1">
    <source>
        <dbReference type="SAM" id="Coils"/>
    </source>
</evidence>
<dbReference type="Pfam" id="PF13007">
    <property type="entry name" value="LZ_Tnp_IS66"/>
    <property type="match status" value="1"/>
</dbReference>
<dbReference type="Proteomes" id="UP001246473">
    <property type="component" value="Unassembled WGS sequence"/>
</dbReference>
<dbReference type="KEGG" id="bfn:OI25_8074"/>
<name>A0AAP5V145_9BURK</name>
<keyword evidence="7" id="KW-0614">Plasmid</keyword>
<evidence type="ECO:0000256" key="2">
    <source>
        <dbReference type="SAM" id="MobiDB-lite"/>
    </source>
</evidence>
<accession>A0AAP5V145</accession>
<feature type="domain" description="Transposase TnpC homeodomain" evidence="5">
    <location>
        <begin position="47"/>
        <end position="118"/>
    </location>
</feature>
<reference evidence="7 9" key="1">
    <citation type="journal article" date="2015" name="Genome Announc.">
        <title>Complete genome sequences for 59 burkholderia isolates, both pathogenic and near neighbor.</title>
        <authorList>
            <person name="Johnson S.L."/>
            <person name="Bishop-Lilly K.A."/>
            <person name="Ladner J.T."/>
            <person name="Daligault H.E."/>
            <person name="Davenport K.W."/>
            <person name="Jaissle J."/>
            <person name="Frey K.G."/>
            <person name="Koroleva G.I."/>
            <person name="Bruce D.C."/>
            <person name="Coyne S.R."/>
            <person name="Broomall S.M."/>
            <person name="Li P.E."/>
            <person name="Teshima H."/>
            <person name="Gibbons H.S."/>
            <person name="Palacios G.F."/>
            <person name="Rosenzweig C.N."/>
            <person name="Redden C.L."/>
            <person name="Xu Y."/>
            <person name="Minogue T.D."/>
            <person name="Chain P.S."/>
        </authorList>
    </citation>
    <scope>NUCLEOTIDE SEQUENCE [LARGE SCALE GENOMIC DNA]</scope>
    <source>
        <strain evidence="7 9">ATCC BAA-463</strain>
        <plasmid evidence="7 9">pBIL</plasmid>
    </source>
</reference>
<dbReference type="Pfam" id="PF13005">
    <property type="entry name" value="zf-IS66"/>
    <property type="match status" value="1"/>
</dbReference>
<evidence type="ECO:0000313" key="9">
    <source>
        <dbReference type="Proteomes" id="UP000032614"/>
    </source>
</evidence>
<evidence type="ECO:0000259" key="4">
    <source>
        <dbReference type="Pfam" id="PF13005"/>
    </source>
</evidence>
<feature type="domain" description="Transposase IS66 zinc-finger binding" evidence="4">
    <location>
        <begin position="126"/>
        <end position="170"/>
    </location>
</feature>
<dbReference type="InterPro" id="IPR052344">
    <property type="entry name" value="Transposase-related"/>
</dbReference>
<dbReference type="AlphaFoldDB" id="A0AAP5V145"/>
<dbReference type="PANTHER" id="PTHR33678">
    <property type="entry name" value="BLL1576 PROTEIN"/>
    <property type="match status" value="1"/>
</dbReference>
<dbReference type="InterPro" id="IPR024463">
    <property type="entry name" value="Transposase_TnpC_homeodom"/>
</dbReference>